<protein>
    <submittedName>
        <fullName evidence="1">Uncharacterized protein</fullName>
    </submittedName>
</protein>
<dbReference type="AlphaFoldDB" id="A0AA86VL78"/>
<name>A0AA86VL78_9FABA</name>
<keyword evidence="2" id="KW-1185">Reference proteome</keyword>
<sequence>MQRFQQKPKQKNEAYAVSGVFPAPNSYSPTKFFGSNVEVNMDINIKNSLHA</sequence>
<organism evidence="1 2">
    <name type="scientific">Sphenostylis stenocarpa</name>
    <dbReference type="NCBI Taxonomy" id="92480"/>
    <lineage>
        <taxon>Eukaryota</taxon>
        <taxon>Viridiplantae</taxon>
        <taxon>Streptophyta</taxon>
        <taxon>Embryophyta</taxon>
        <taxon>Tracheophyta</taxon>
        <taxon>Spermatophyta</taxon>
        <taxon>Magnoliopsida</taxon>
        <taxon>eudicotyledons</taxon>
        <taxon>Gunneridae</taxon>
        <taxon>Pentapetalae</taxon>
        <taxon>rosids</taxon>
        <taxon>fabids</taxon>
        <taxon>Fabales</taxon>
        <taxon>Fabaceae</taxon>
        <taxon>Papilionoideae</taxon>
        <taxon>50 kb inversion clade</taxon>
        <taxon>NPAAA clade</taxon>
        <taxon>indigoferoid/millettioid clade</taxon>
        <taxon>Phaseoleae</taxon>
        <taxon>Sphenostylis</taxon>
    </lineage>
</organism>
<evidence type="ECO:0000313" key="1">
    <source>
        <dbReference type="EMBL" id="CAJ1956072.1"/>
    </source>
</evidence>
<dbReference type="EMBL" id="OY731402">
    <property type="protein sequence ID" value="CAJ1956072.1"/>
    <property type="molecule type" value="Genomic_DNA"/>
</dbReference>
<dbReference type="Proteomes" id="UP001189624">
    <property type="component" value="Chromosome 5"/>
</dbReference>
<accession>A0AA86VL78</accession>
<gene>
    <name evidence="1" type="ORF">AYBTSS11_LOCUS16464</name>
</gene>
<evidence type="ECO:0000313" key="2">
    <source>
        <dbReference type="Proteomes" id="UP001189624"/>
    </source>
</evidence>
<dbReference type="Gramene" id="rna-AYBTSS11_LOCUS16464">
    <property type="protein sequence ID" value="CAJ1956072.1"/>
    <property type="gene ID" value="gene-AYBTSS11_LOCUS16464"/>
</dbReference>
<reference evidence="1" key="1">
    <citation type="submission" date="2023-10" db="EMBL/GenBank/DDBJ databases">
        <authorList>
            <person name="Domelevo Entfellner J.-B."/>
        </authorList>
    </citation>
    <scope>NUCLEOTIDE SEQUENCE</scope>
</reference>
<proteinExistence type="predicted"/>